<dbReference type="KEGG" id="plad:PPGU16_38900"/>
<sequence>MQYRPLATQRQHSGRIPFMGNIMAGTSKRSGTSRTKKRTTAHASTRARGGRPARQRHSQASAAHRARTAASSRSGKNAKYWSHHVMETSDAMDIEKDIFKTGTADEIAQSLKRSSTHSKRRKGTPYQSAMSMLNFYINRAGRNLPKSRKNTLEQAKRKLREAFGRTP</sequence>
<evidence type="ECO:0000313" key="3">
    <source>
        <dbReference type="Proteomes" id="UP000510888"/>
    </source>
</evidence>
<protein>
    <recommendedName>
        <fullName evidence="4">DUF3175 domain-containing protein</fullName>
    </recommendedName>
</protein>
<evidence type="ECO:0008006" key="4">
    <source>
        <dbReference type="Google" id="ProtNLM"/>
    </source>
</evidence>
<dbReference type="AlphaFoldDB" id="A0A7I8BQN0"/>
<dbReference type="EMBL" id="AP023175">
    <property type="protein sequence ID" value="BCF90823.1"/>
    <property type="molecule type" value="Genomic_DNA"/>
</dbReference>
<dbReference type="Proteomes" id="UP000510888">
    <property type="component" value="Chromosome 2"/>
</dbReference>
<feature type="compositionally biased region" description="Basic residues" evidence="1">
    <location>
        <begin position="48"/>
        <end position="57"/>
    </location>
</feature>
<feature type="compositionally biased region" description="Basic and acidic residues" evidence="1">
    <location>
        <begin position="150"/>
        <end position="167"/>
    </location>
</feature>
<dbReference type="InterPro" id="IPR021513">
    <property type="entry name" value="Phage_RSL1_Orf186"/>
</dbReference>
<keyword evidence="3" id="KW-1185">Reference proteome</keyword>
<evidence type="ECO:0000313" key="2">
    <source>
        <dbReference type="EMBL" id="BCF90823.1"/>
    </source>
</evidence>
<evidence type="ECO:0000256" key="1">
    <source>
        <dbReference type="SAM" id="MobiDB-lite"/>
    </source>
</evidence>
<dbReference type="Pfam" id="PF11373">
    <property type="entry name" value="DUF3175"/>
    <property type="match status" value="1"/>
</dbReference>
<gene>
    <name evidence="2" type="ORF">PPGU16_38900</name>
</gene>
<feature type="region of interest" description="Disordered" evidence="1">
    <location>
        <begin position="1"/>
        <end position="80"/>
    </location>
</feature>
<feature type="region of interest" description="Disordered" evidence="1">
    <location>
        <begin position="140"/>
        <end position="167"/>
    </location>
</feature>
<name>A0A7I8BQN0_9BURK</name>
<proteinExistence type="predicted"/>
<accession>A0A7I8BQN0</accession>
<feature type="compositionally biased region" description="Low complexity" evidence="1">
    <location>
        <begin position="58"/>
        <end position="74"/>
    </location>
</feature>
<reference evidence="2 3" key="1">
    <citation type="journal article" date="2020" name="Genes (Basel)">
        <title>Genomic Comparison of Insect Gut Symbionts from Divergent Burkholderia Subclades.</title>
        <authorList>
            <person name="Takeshita K."/>
            <person name="Kikuchi Y."/>
        </authorList>
    </citation>
    <scope>NUCLEOTIDE SEQUENCE [LARGE SCALE GENOMIC DNA]</scope>
    <source>
        <strain evidence="2 3">PGU16</strain>
    </source>
</reference>
<organism evidence="2 3">
    <name type="scientific">Paraburkholderia largidicola</name>
    <dbReference type="NCBI Taxonomy" id="3014751"/>
    <lineage>
        <taxon>Bacteria</taxon>
        <taxon>Pseudomonadati</taxon>
        <taxon>Pseudomonadota</taxon>
        <taxon>Betaproteobacteria</taxon>
        <taxon>Burkholderiales</taxon>
        <taxon>Burkholderiaceae</taxon>
        <taxon>Paraburkholderia</taxon>
    </lineage>
</organism>